<dbReference type="GO" id="GO:0046872">
    <property type="term" value="F:metal ion binding"/>
    <property type="evidence" value="ECO:0007669"/>
    <property type="project" value="InterPro"/>
</dbReference>
<dbReference type="PANTHER" id="PTHR23509:SF10">
    <property type="entry name" value="LD21067P"/>
    <property type="match status" value="1"/>
</dbReference>
<accession>A0A6A4ZER6</accession>
<dbReference type="InterPro" id="IPR004177">
    <property type="entry name" value="DDHD_dom"/>
</dbReference>
<proteinExistence type="predicted"/>
<dbReference type="PROSITE" id="PS51043">
    <property type="entry name" value="DDHD"/>
    <property type="match status" value="1"/>
</dbReference>
<dbReference type="PROSITE" id="PS50003">
    <property type="entry name" value="PH_DOMAIN"/>
    <property type="match status" value="1"/>
</dbReference>
<dbReference type="AlphaFoldDB" id="A0A6A4ZER6"/>
<name>A0A6A4ZER6_9STRA</name>
<dbReference type="SMART" id="SM01127">
    <property type="entry name" value="DDHD"/>
    <property type="match status" value="1"/>
</dbReference>
<evidence type="ECO:0000313" key="3">
    <source>
        <dbReference type="EMBL" id="KAF0705972.1"/>
    </source>
</evidence>
<reference evidence="3" key="1">
    <citation type="submission" date="2019-06" db="EMBL/GenBank/DDBJ databases">
        <title>Genomics analysis of Aphanomyces spp. identifies a new class of oomycete effector associated with host adaptation.</title>
        <authorList>
            <person name="Gaulin E."/>
        </authorList>
    </citation>
    <scope>NUCLEOTIDE SEQUENCE</scope>
    <source>
        <strain evidence="3">CBS 578.67</strain>
    </source>
</reference>
<sequence>NKRAFMDLLYYTAPKFSQLIVTSVTSQLNAKYKRFLELHPGWTGQVSIFSHSLGTIIAYDILTHDAGDVSAIGVTFPGLDFPVENLFCAGSPVPVMVLSRGDVNLSTDGRFTEGIKAPKVNHYYNLFHPLDPIAYRVEPLLHANTSDLPAVQLVAADTLKTKSFGQIVELYDAVASPTRQDFVLRRQQREGPIELAYAPFSHSSYWTSQDVVLFTLLQVCRPVADTVRMYMNAGKPFPTLLPRRLTLFTPHKMPRLATTADVRDRTTGGWYPQPIFLGRKHHVYYVANAKDIAVQKKWSIPFTAATTVESSESNALEFRLVPEKTNKMYAMLPPNSSVNATQVFKASSPALRDEWVDAVRRVIVTLGDASSTSSSLATDGLVLPSNLTVDYFGAVKTSLLSYVWGSKWFVLTRTGLDCYDSLPAADKWIQFPFKTVFLAPKHGHVRFVDEVGTAMSVKIADRGTFDAWVKAVQATANADIVVDDSFVQ</sequence>
<evidence type="ECO:0008006" key="4">
    <source>
        <dbReference type="Google" id="ProtNLM"/>
    </source>
</evidence>
<dbReference type="Pfam" id="PF02862">
    <property type="entry name" value="DDHD"/>
    <property type="match status" value="1"/>
</dbReference>
<comment type="caution">
    <text evidence="3">The sequence shown here is derived from an EMBL/GenBank/DDBJ whole genome shotgun (WGS) entry which is preliminary data.</text>
</comment>
<feature type="domain" description="DDHD" evidence="2">
    <location>
        <begin position="79"/>
        <end position="221"/>
    </location>
</feature>
<dbReference type="InterPro" id="IPR001849">
    <property type="entry name" value="PH_domain"/>
</dbReference>
<protein>
    <recommendedName>
        <fullName evidence="4">DDHD domain-containing protein</fullName>
    </recommendedName>
</protein>
<dbReference type="EMBL" id="VJMH01003433">
    <property type="protein sequence ID" value="KAF0705972.1"/>
    <property type="molecule type" value="Genomic_DNA"/>
</dbReference>
<evidence type="ECO:0000259" key="2">
    <source>
        <dbReference type="PROSITE" id="PS51043"/>
    </source>
</evidence>
<feature type="non-terminal residue" evidence="3">
    <location>
        <position position="1"/>
    </location>
</feature>
<gene>
    <name evidence="3" type="ORF">As57867_006846</name>
</gene>
<feature type="domain" description="PH" evidence="1">
    <location>
        <begin position="255"/>
        <end position="364"/>
    </location>
</feature>
<dbReference type="PANTHER" id="PTHR23509">
    <property type="entry name" value="PA-PL1 PHOSPHOLIPASE FAMILY"/>
    <property type="match status" value="1"/>
</dbReference>
<dbReference type="InterPro" id="IPR058055">
    <property type="entry name" value="PA-PLA1"/>
</dbReference>
<evidence type="ECO:0000259" key="1">
    <source>
        <dbReference type="PROSITE" id="PS50003"/>
    </source>
</evidence>
<dbReference type="GO" id="GO:0005737">
    <property type="term" value="C:cytoplasm"/>
    <property type="evidence" value="ECO:0007669"/>
    <property type="project" value="TreeGrafter"/>
</dbReference>
<dbReference type="OrthoDB" id="69269at2759"/>
<organism evidence="3">
    <name type="scientific">Aphanomyces stellatus</name>
    <dbReference type="NCBI Taxonomy" id="120398"/>
    <lineage>
        <taxon>Eukaryota</taxon>
        <taxon>Sar</taxon>
        <taxon>Stramenopiles</taxon>
        <taxon>Oomycota</taxon>
        <taxon>Saprolegniomycetes</taxon>
        <taxon>Saprolegniales</taxon>
        <taxon>Verrucalvaceae</taxon>
        <taxon>Aphanomyces</taxon>
    </lineage>
</organism>
<dbReference type="SUPFAM" id="SSF50729">
    <property type="entry name" value="PH domain-like"/>
    <property type="match status" value="1"/>
</dbReference>
<dbReference type="GO" id="GO:0004620">
    <property type="term" value="F:phospholipase activity"/>
    <property type="evidence" value="ECO:0007669"/>
    <property type="project" value="TreeGrafter"/>
</dbReference>